<name>A0A6G0XT74_9STRA</name>
<accession>A0A6G0XT74</accession>
<dbReference type="InterPro" id="IPR009057">
    <property type="entry name" value="Homeodomain-like_sf"/>
</dbReference>
<evidence type="ECO:0000259" key="1">
    <source>
        <dbReference type="Pfam" id="PF13358"/>
    </source>
</evidence>
<dbReference type="Proteomes" id="UP000481153">
    <property type="component" value="Unassembled WGS sequence"/>
</dbReference>
<comment type="caution">
    <text evidence="2">The sequence shown here is derived from an EMBL/GenBank/DDBJ whole genome shotgun (WGS) entry which is preliminary data.</text>
</comment>
<dbReference type="InterPro" id="IPR047655">
    <property type="entry name" value="Transpos_IS630-like"/>
</dbReference>
<protein>
    <recommendedName>
        <fullName evidence="1">Tc1-like transposase DDE domain-containing protein</fullName>
    </recommendedName>
</protein>
<feature type="domain" description="Tc1-like transposase DDE" evidence="1">
    <location>
        <begin position="151"/>
        <end position="288"/>
    </location>
</feature>
<dbReference type="EMBL" id="VJMJ01000013">
    <property type="protein sequence ID" value="KAF0743554.1"/>
    <property type="molecule type" value="Genomic_DNA"/>
</dbReference>
<dbReference type="AlphaFoldDB" id="A0A6G0XT74"/>
<dbReference type="VEuPathDB" id="FungiDB:AeMF1_012284"/>
<sequence>MILHHVRDQHASKNTLMHALYAHFYLGMKRQDIARVFHKSLSTLSNWIQRFESTGDNERVHGNHHSSFTQEQKEWIINFFEAAPLSFLDEAKRAFEREYKTPIAISTVWRIIHSYGLTWKVLERRAMHIKERDIFRFYDEINSLDWSHWNLQFIDEVSFDSRGMLRKRGYALKGKKLCIRGEFERRPRVSLLCFLDATGFVEVFETEGTFDREKFVKYCLLHAANVQGYPGRGSIWILDGASIHCHPDIVYLLRSLGIVPIFLPAYCAFFNPIEYAFSFVKRAFRRSYAEAKTRDLTRYVLTIMQQFKAFDMTKTFQHCGYKVQGYFDPTMRLADECTSTKVTSATNTLGFIECQ</sequence>
<gene>
    <name evidence="2" type="ORF">Ae201684_001703</name>
</gene>
<proteinExistence type="predicted"/>
<reference evidence="2 3" key="1">
    <citation type="submission" date="2019-07" db="EMBL/GenBank/DDBJ databases">
        <title>Genomics analysis of Aphanomyces spp. identifies a new class of oomycete effector associated with host adaptation.</title>
        <authorList>
            <person name="Gaulin E."/>
        </authorList>
    </citation>
    <scope>NUCLEOTIDE SEQUENCE [LARGE SCALE GENOMIC DNA]</scope>
    <source>
        <strain evidence="2 3">ATCC 201684</strain>
    </source>
</reference>
<keyword evidence="3" id="KW-1185">Reference proteome</keyword>
<dbReference type="InterPro" id="IPR036397">
    <property type="entry name" value="RNaseH_sf"/>
</dbReference>
<dbReference type="PANTHER" id="PTHR46564:SF1">
    <property type="entry name" value="TRANSPOSASE"/>
    <property type="match status" value="1"/>
</dbReference>
<dbReference type="Pfam" id="PF13358">
    <property type="entry name" value="DDE_3"/>
    <property type="match status" value="1"/>
</dbReference>
<dbReference type="PANTHER" id="PTHR46564">
    <property type="entry name" value="TRANSPOSASE"/>
    <property type="match status" value="1"/>
</dbReference>
<dbReference type="SUPFAM" id="SSF46689">
    <property type="entry name" value="Homeodomain-like"/>
    <property type="match status" value="1"/>
</dbReference>
<dbReference type="GO" id="GO:0003676">
    <property type="term" value="F:nucleic acid binding"/>
    <property type="evidence" value="ECO:0007669"/>
    <property type="project" value="InterPro"/>
</dbReference>
<dbReference type="Gene3D" id="3.30.420.10">
    <property type="entry name" value="Ribonuclease H-like superfamily/Ribonuclease H"/>
    <property type="match status" value="1"/>
</dbReference>
<dbReference type="NCBIfam" id="NF033545">
    <property type="entry name" value="transpos_IS630"/>
    <property type="match status" value="1"/>
</dbReference>
<dbReference type="InterPro" id="IPR038717">
    <property type="entry name" value="Tc1-like_DDE_dom"/>
</dbReference>
<dbReference type="Pfam" id="PF13384">
    <property type="entry name" value="HTH_23"/>
    <property type="match status" value="1"/>
</dbReference>
<evidence type="ECO:0000313" key="3">
    <source>
        <dbReference type="Proteomes" id="UP000481153"/>
    </source>
</evidence>
<organism evidence="2 3">
    <name type="scientific">Aphanomyces euteiches</name>
    <dbReference type="NCBI Taxonomy" id="100861"/>
    <lineage>
        <taxon>Eukaryota</taxon>
        <taxon>Sar</taxon>
        <taxon>Stramenopiles</taxon>
        <taxon>Oomycota</taxon>
        <taxon>Saprolegniomycetes</taxon>
        <taxon>Saprolegniales</taxon>
        <taxon>Verrucalvaceae</taxon>
        <taxon>Aphanomyces</taxon>
    </lineage>
</organism>
<evidence type="ECO:0000313" key="2">
    <source>
        <dbReference type="EMBL" id="KAF0743554.1"/>
    </source>
</evidence>